<protein>
    <submittedName>
        <fullName evidence="3">Putative secreted protein (Por secretion system target)</fullName>
    </submittedName>
</protein>
<feature type="signal peptide" evidence="1">
    <location>
        <begin position="1"/>
        <end position="19"/>
    </location>
</feature>
<evidence type="ECO:0000313" key="4">
    <source>
        <dbReference type="Proteomes" id="UP000241964"/>
    </source>
</evidence>
<evidence type="ECO:0000259" key="2">
    <source>
        <dbReference type="PROSITE" id="PS50093"/>
    </source>
</evidence>
<organism evidence="3 4">
    <name type="scientific">Dyadobacter jiangsuensis</name>
    <dbReference type="NCBI Taxonomy" id="1591085"/>
    <lineage>
        <taxon>Bacteria</taxon>
        <taxon>Pseudomonadati</taxon>
        <taxon>Bacteroidota</taxon>
        <taxon>Cytophagia</taxon>
        <taxon>Cytophagales</taxon>
        <taxon>Spirosomataceae</taxon>
        <taxon>Dyadobacter</taxon>
    </lineage>
</organism>
<dbReference type="AlphaFoldDB" id="A0A2P8FYJ0"/>
<dbReference type="NCBIfam" id="TIGR04183">
    <property type="entry name" value="Por_Secre_tail"/>
    <property type="match status" value="1"/>
</dbReference>
<proteinExistence type="predicted"/>
<reference evidence="3 4" key="1">
    <citation type="submission" date="2018-03" db="EMBL/GenBank/DDBJ databases">
        <title>Genomic Encyclopedia of Archaeal and Bacterial Type Strains, Phase II (KMG-II): from individual species to whole genera.</title>
        <authorList>
            <person name="Goeker M."/>
        </authorList>
    </citation>
    <scope>NUCLEOTIDE SEQUENCE [LARGE SCALE GENOMIC DNA]</scope>
    <source>
        <strain evidence="3 4">DSM 29057</strain>
    </source>
</reference>
<dbReference type="RefSeq" id="WP_106597122.1">
    <property type="nucleotide sequence ID" value="NZ_PYAS01000009.1"/>
</dbReference>
<dbReference type="PROSITE" id="PS50093">
    <property type="entry name" value="PKD"/>
    <property type="match status" value="1"/>
</dbReference>
<keyword evidence="4" id="KW-1185">Reference proteome</keyword>
<dbReference type="InterPro" id="IPR000601">
    <property type="entry name" value="PKD_dom"/>
</dbReference>
<dbReference type="Pfam" id="PF18962">
    <property type="entry name" value="Por_Secre_tail"/>
    <property type="match status" value="1"/>
</dbReference>
<keyword evidence="1" id="KW-0732">Signal</keyword>
<evidence type="ECO:0000313" key="3">
    <source>
        <dbReference type="EMBL" id="PSL26793.1"/>
    </source>
</evidence>
<sequence>MKFLLKLVFAGGVISSVAAAPNNDAGSMGMPVDSVNLESSIANDLNGSYNIRNPYAESADESFTIAAKAAAPLASRVSCGGRTWTDGEYLGRTGDGKAVNILLKDNRIYLNWAGTIADNLFILYHLQEGTFQPNASNDALILGCINPVDPSTAPVNMLGTNGAGQITCNGVVMPDGNRLGVFVGSTGNTYQFIKYVDGLLRVKIKQGENDSREDNYYMGLLSETVTGNNGSYLDPQWRGVLTTAMVTGCFWPNAPKTATPLPDNNCASGPAISNVSNISQTALTVSFTGSGVTSLKWRIKSGSTEVRSGTTNDFGGATSTNISYSSLAPGNYTLEIEGNNCSSGVSSRAFTINEPVVTIPDCLNGPSVSSVGSITPRSATINFAGTNLHVFSWRILDGSNFAVASGKTGTLTSNTTNLTFSYLQNGTYTFEMKAEDCKAASVATKSFSVSAADTRTACTRGPSLQSIVSSGETGLQFLFDGDNVFAIDWKVKKDGVLMRQNSVAPTSNKPTISYNTLATGAYTLEIQGGNCKSTPSTIAFGVNVPLPIYISNFEGKSVEKGVELTWNVVEEKDGKEFEVLRYDDRMQNEEILGKVALTDQRIGKYSFLDANPLLGTNYYQLKQIDIDGTYTKSKIVAVNPGIISGTVIAPNPAQDYVNIQFSSRTAGTSDVTIYNLAGQPVSNASIHITEGKNTHRLNVKKLNGGHYFVKINHGGEATKLRFIKAE</sequence>
<dbReference type="InterPro" id="IPR026444">
    <property type="entry name" value="Secre_tail"/>
</dbReference>
<accession>A0A2P8FYJ0</accession>
<feature type="chain" id="PRO_5015151805" evidence="1">
    <location>
        <begin position="20"/>
        <end position="726"/>
    </location>
</feature>
<evidence type="ECO:0000256" key="1">
    <source>
        <dbReference type="SAM" id="SignalP"/>
    </source>
</evidence>
<dbReference type="Proteomes" id="UP000241964">
    <property type="component" value="Unassembled WGS sequence"/>
</dbReference>
<dbReference type="OrthoDB" id="903973at2"/>
<comment type="caution">
    <text evidence="3">The sequence shown here is derived from an EMBL/GenBank/DDBJ whole genome shotgun (WGS) entry which is preliminary data.</text>
</comment>
<name>A0A2P8FYJ0_9BACT</name>
<feature type="domain" description="PKD" evidence="2">
    <location>
        <begin position="384"/>
        <end position="456"/>
    </location>
</feature>
<dbReference type="EMBL" id="PYAS01000009">
    <property type="protein sequence ID" value="PSL26793.1"/>
    <property type="molecule type" value="Genomic_DNA"/>
</dbReference>
<gene>
    <name evidence="3" type="ORF">CLV60_109287</name>
</gene>